<dbReference type="PANTHER" id="PTHR47099:SF1">
    <property type="entry name" value="METHYLCOBAMIDE:COM METHYLTRANSFERASE MTBA"/>
    <property type="match status" value="1"/>
</dbReference>
<dbReference type="Proteomes" id="UP000481872">
    <property type="component" value="Unassembled WGS sequence"/>
</dbReference>
<dbReference type="GO" id="GO:0004853">
    <property type="term" value="F:uroporphyrinogen decarboxylase activity"/>
    <property type="evidence" value="ECO:0007669"/>
    <property type="project" value="InterPro"/>
</dbReference>
<proteinExistence type="predicted"/>
<dbReference type="InterPro" id="IPR052024">
    <property type="entry name" value="Methanogen_methyltrans"/>
</dbReference>
<dbReference type="SUPFAM" id="SSF51726">
    <property type="entry name" value="UROD/MetE-like"/>
    <property type="match status" value="1"/>
</dbReference>
<dbReference type="InterPro" id="IPR038071">
    <property type="entry name" value="UROD/MetE-like_sf"/>
</dbReference>
<evidence type="ECO:0000259" key="1">
    <source>
        <dbReference type="Pfam" id="PF01208"/>
    </source>
</evidence>
<dbReference type="GO" id="GO:0032259">
    <property type="term" value="P:methylation"/>
    <property type="evidence" value="ECO:0007669"/>
    <property type="project" value="UniProtKB-KW"/>
</dbReference>
<keyword evidence="2" id="KW-0808">Transferase</keyword>
<dbReference type="CDD" id="cd03465">
    <property type="entry name" value="URO-D_like"/>
    <property type="match status" value="1"/>
</dbReference>
<dbReference type="Gene3D" id="3.20.20.210">
    <property type="match status" value="1"/>
</dbReference>
<dbReference type="Pfam" id="PF01208">
    <property type="entry name" value="URO-D"/>
    <property type="match status" value="1"/>
</dbReference>
<keyword evidence="2" id="KW-0489">Methyltransferase</keyword>
<dbReference type="GO" id="GO:0006779">
    <property type="term" value="P:porphyrin-containing compound biosynthetic process"/>
    <property type="evidence" value="ECO:0007669"/>
    <property type="project" value="InterPro"/>
</dbReference>
<comment type="caution">
    <text evidence="2">The sequence shown here is derived from an EMBL/GenBank/DDBJ whole genome shotgun (WGS) entry which is preliminary data.</text>
</comment>
<feature type="domain" description="Uroporphyrinogen decarboxylase (URO-D)" evidence="1">
    <location>
        <begin position="12"/>
        <end position="346"/>
    </location>
</feature>
<dbReference type="PANTHER" id="PTHR47099">
    <property type="entry name" value="METHYLCOBAMIDE:COM METHYLTRANSFERASE MTBA"/>
    <property type="match status" value="1"/>
</dbReference>
<evidence type="ECO:0000313" key="3">
    <source>
        <dbReference type="Proteomes" id="UP000481872"/>
    </source>
</evidence>
<accession>A0A6M0H5N1</accession>
<dbReference type="EMBL" id="JAAGPU010000013">
    <property type="protein sequence ID" value="NEU04912.1"/>
    <property type="molecule type" value="Genomic_DNA"/>
</dbReference>
<reference evidence="2 3" key="1">
    <citation type="submission" date="2020-02" db="EMBL/GenBank/DDBJ databases">
        <title>Genome assembly of a novel Clostridium senegalense strain.</title>
        <authorList>
            <person name="Gupta T.B."/>
            <person name="Jauregui R."/>
            <person name="Maclean P."/>
            <person name="Nawarathana A."/>
            <person name="Brightwell G."/>
        </authorList>
    </citation>
    <scope>NUCLEOTIDE SEQUENCE [LARGE SCALE GENOMIC DNA]</scope>
    <source>
        <strain evidence="2 3">AGRFS4</strain>
    </source>
</reference>
<protein>
    <submittedName>
        <fullName evidence="2">Methylcobamide--CoM methyltransferase</fullName>
    </submittedName>
</protein>
<dbReference type="AlphaFoldDB" id="A0A6M0H5N1"/>
<dbReference type="InterPro" id="IPR000257">
    <property type="entry name" value="Uroporphyrinogen_deCOase"/>
</dbReference>
<gene>
    <name evidence="2" type="ORF">G3M99_08605</name>
</gene>
<name>A0A6M0H5N1_9CLOT</name>
<organism evidence="2 3">
    <name type="scientific">Clostridium senegalense</name>
    <dbReference type="NCBI Taxonomy" id="1465809"/>
    <lineage>
        <taxon>Bacteria</taxon>
        <taxon>Bacillati</taxon>
        <taxon>Bacillota</taxon>
        <taxon>Clostridia</taxon>
        <taxon>Eubacteriales</taxon>
        <taxon>Clostridiaceae</taxon>
        <taxon>Clostridium</taxon>
    </lineage>
</organism>
<dbReference type="GO" id="GO:0008168">
    <property type="term" value="F:methyltransferase activity"/>
    <property type="evidence" value="ECO:0007669"/>
    <property type="project" value="UniProtKB-KW"/>
</dbReference>
<keyword evidence="3" id="KW-1185">Reference proteome</keyword>
<sequence>MEEIIIKKDEMTSKERMSAFSKGLEIDRIPCMPHMGESMAPLIGITIDEYYHSADKMADLEEFLFNKLGHDSVGINTTLRGVGEALGSKLVFPKNNISYVGEPILKDIKDVDNLDVINPFKDGKIPICLEALSKVVDRLSKVVNVGFNLAGPLSAASAVIGTDKLLRAMIKNPDKLHTLLDIVTQCNMKIIEAASNLGVGFSMSDPVSSTSLLSIKQYKEFSMPYEKKCVDKVKETTGGGMGIHICGKSKEIWDLVAETGITSISIDNIEDVKDAKDILGNKICISGNVKPVETIKNGTIEEIMNEAKSCIKKGYGSPKGYILRTGCQIPTGTKVENIEALMNAARIYGRYPIDISKL</sequence>
<evidence type="ECO:0000313" key="2">
    <source>
        <dbReference type="EMBL" id="NEU04912.1"/>
    </source>
</evidence>
<dbReference type="RefSeq" id="WP_199869860.1">
    <property type="nucleotide sequence ID" value="NZ_JAAGPU010000013.1"/>
</dbReference>